<organism evidence="4 5">
    <name type="scientific">Arabis nemorensis</name>
    <dbReference type="NCBI Taxonomy" id="586526"/>
    <lineage>
        <taxon>Eukaryota</taxon>
        <taxon>Viridiplantae</taxon>
        <taxon>Streptophyta</taxon>
        <taxon>Embryophyta</taxon>
        <taxon>Tracheophyta</taxon>
        <taxon>Spermatophyta</taxon>
        <taxon>Magnoliopsida</taxon>
        <taxon>eudicotyledons</taxon>
        <taxon>Gunneridae</taxon>
        <taxon>Pentapetalae</taxon>
        <taxon>rosids</taxon>
        <taxon>malvids</taxon>
        <taxon>Brassicales</taxon>
        <taxon>Brassicaceae</taxon>
        <taxon>Arabideae</taxon>
        <taxon>Arabis</taxon>
    </lineage>
</organism>
<evidence type="ECO:0000313" key="4">
    <source>
        <dbReference type="EMBL" id="VVB00780.1"/>
    </source>
</evidence>
<proteinExistence type="predicted"/>
<reference evidence="4" key="1">
    <citation type="submission" date="2019-07" db="EMBL/GenBank/DDBJ databases">
        <authorList>
            <person name="Dittberner H."/>
        </authorList>
    </citation>
    <scope>NUCLEOTIDE SEQUENCE [LARGE SCALE GENOMIC DNA]</scope>
</reference>
<accession>A0A565BGN5</accession>
<dbReference type="PANTHER" id="PTHR46033:SF73">
    <property type="entry name" value="AMINOTRANSFERASE-LIKE, MOBILE DOMAIN PROTEIN-RELATED"/>
    <property type="match status" value="1"/>
</dbReference>
<feature type="compositionally biased region" description="Polar residues" evidence="2">
    <location>
        <begin position="522"/>
        <end position="531"/>
    </location>
</feature>
<comment type="caution">
    <text evidence="4">The sequence shown here is derived from an EMBL/GenBank/DDBJ whole genome shotgun (WGS) entry which is preliminary data.</text>
</comment>
<sequence>MDDDSTPKEDLFQEREALMVFPPENSKKSHLLKPCSTSIDGSGAFLRQQNRPDLKALSRSVNFIGWRLASRKFKSWTRKMAALHKPIWEKAGTFEAVMSSIYRITTYKHLVLGITEKWCPDSKNFVFPWGETSITLEDVMVLLGFSVSGLPVFAALDRSGEKIKSELLKEWVEIRSKTEHAAFLVCWLSYFVFPLRYYHIFEAVFSIAIHLSSGTKIALAPAVLPHLYQELTRLKYHIQAFRKPTITVVTDFTALFKLVQVWTWERFKELQPIPNQLLEGEPRLALWHEKQRKIDDVRWVLDNSKIDNFEWRPFTKPVKNWEFPRFYPEKAMLVPVGPNLDDEFTPFARFIKVSELVGIYNVEHYFPDRVASQFGLLQDVPCLVNRNNLLKEEAWDHYNKPIDDLTLRIPSRYAVACVTPMFCEWGKKTFQEFQSSSEMNRTSEAVRKISKDSRRKRRKYMILSCHKKQKCMKQSRRENDDVSLTIAQMLRHNKKKYSDVEHSGGDDSEQLGKKSRLEADNNDSGPNQKLASISADGNEAVPLLEIEHRNEETDETGLSPIDETNSSDSFLGANGVEIVVSPPETVQTCDDELDVYGSNADMVEEQTFLLQKDGSVAEEKVRSDEKLCSEAEKEDDVVENERLVQEKVALEEEEDLALKADNNGPTLREDDESYEKMRHELEVLVSSIEARTDKAERNLAWLQERRAIRQWKIAAARLI</sequence>
<name>A0A565BGN5_9BRAS</name>
<dbReference type="EMBL" id="CABITT030000004">
    <property type="protein sequence ID" value="VVB00780.1"/>
    <property type="molecule type" value="Genomic_DNA"/>
</dbReference>
<dbReference type="InterPro" id="IPR044824">
    <property type="entry name" value="MAIN-like"/>
</dbReference>
<dbReference type="OrthoDB" id="1572276at2759"/>
<dbReference type="GO" id="GO:0010073">
    <property type="term" value="P:meristem maintenance"/>
    <property type="evidence" value="ECO:0007669"/>
    <property type="project" value="InterPro"/>
</dbReference>
<evidence type="ECO:0000256" key="2">
    <source>
        <dbReference type="SAM" id="MobiDB-lite"/>
    </source>
</evidence>
<dbReference type="Proteomes" id="UP000489600">
    <property type="component" value="Unassembled WGS sequence"/>
</dbReference>
<feature type="region of interest" description="Disordered" evidence="2">
    <location>
        <begin position="493"/>
        <end position="512"/>
    </location>
</feature>
<dbReference type="InterPro" id="IPR019557">
    <property type="entry name" value="AminoTfrase-like_pln_mobile"/>
</dbReference>
<feature type="region of interest" description="Disordered" evidence="2">
    <location>
        <begin position="517"/>
        <end position="537"/>
    </location>
</feature>
<gene>
    <name evidence="4" type="ORF">ANE_LOCUS11224</name>
</gene>
<keyword evidence="1" id="KW-0175">Coiled coil</keyword>
<evidence type="ECO:0000313" key="5">
    <source>
        <dbReference type="Proteomes" id="UP000489600"/>
    </source>
</evidence>
<feature type="coiled-coil region" evidence="1">
    <location>
        <begin position="633"/>
        <end position="660"/>
    </location>
</feature>
<feature type="compositionally biased region" description="Basic and acidic residues" evidence="2">
    <location>
        <begin position="496"/>
        <end position="512"/>
    </location>
</feature>
<evidence type="ECO:0000256" key="1">
    <source>
        <dbReference type="SAM" id="Coils"/>
    </source>
</evidence>
<protein>
    <recommendedName>
        <fullName evidence="3">Aminotransferase-like plant mobile domain-containing protein</fullName>
    </recommendedName>
</protein>
<dbReference type="PANTHER" id="PTHR46033">
    <property type="entry name" value="PROTEIN MAIN-LIKE 2"/>
    <property type="match status" value="1"/>
</dbReference>
<dbReference type="Pfam" id="PF10536">
    <property type="entry name" value="PMD"/>
    <property type="match status" value="1"/>
</dbReference>
<feature type="domain" description="Aminotransferase-like plant mobile" evidence="3">
    <location>
        <begin position="92"/>
        <end position="425"/>
    </location>
</feature>
<evidence type="ECO:0000259" key="3">
    <source>
        <dbReference type="Pfam" id="PF10536"/>
    </source>
</evidence>
<dbReference type="AlphaFoldDB" id="A0A565BGN5"/>
<keyword evidence="5" id="KW-1185">Reference proteome</keyword>